<evidence type="ECO:0000256" key="2">
    <source>
        <dbReference type="ARBA" id="ARBA00022525"/>
    </source>
</evidence>
<protein>
    <submittedName>
        <fullName evidence="7">DUF11 domain-containing protein</fullName>
    </submittedName>
</protein>
<sequence>MKKLYVLFSQLPAHRFFFSVVLVLLIAGGAQAQTITGTVYRDFDSNGIYAAIPTSGTYAYGEPGVPGVVVTAYPSSGAPISATTNSVGSYTINVGNTNPYRVEFTNLVTGDYESFRGTNSRTSVQFVVGGNTGVNLGINYPPNYCGVQNPYLATSCYTNGDPTKPSSLTNNPANDNWMVGWQYDGTNTGRNTYLSKGSIGTTWGLAYQRTTNSLFAAAFMKRHSGFGTGGPGQIYKIDVTNPTSASGTIVPFVNLTTDLGIPVGTDPRALTALPVNKFTPNYDAAAFDLVGKMSLGDIDISDDERTLWVMNLFDKALYELPIGVPATKPTTFTKHLLPTGGCVSGTLRPFATKYYRGKVYVGAVCSAETGGTASNLTALVYAHDPAGADGNFTQVLSFPLTYTRGYASSRGTNPGTGLAVLPGTWRPWIDQWTDIPSTFLKGAYDQTICPQPMLSDIEFDVNGEMVIAMMDRFGHQGGNLNYSTISSTTAVYEATAAGDMLRAGRRADGTYQLESNAIVTNIPANSVTPITVTSQGTNQTPDQGPGGAEFYWQDMYPQVATPNSSTADGGHQEILVGGITLLPGTGEVVSTAFDPFNDFRAAGARYYNNVTGASNYVYEVISQDGGFTSQTQQVATFGKAASLGDLEVFCEIPPIQIGNRVWSDLDNDGVQDANEPALAGVVVNLKGPGLPTAGVSVTTSATGEYYFSNASGTNATGFAYNLTTLTLGGTYTLTFPLSASANTLYLSVKSNAATGTNADLIDTDPNTAGLITFTLGQAGENNFSYDAAYTDCALTVGPVTPTCNTLTNGYTLTGTISFTNTPATNLTISAAGATTVVSVTAGQPSLTFTLSGTSLISNGPASRTLTIVSSASSCGTASATYTVPATCTVCPTLTVSPTTLLSGTVGVGYSQTLTTTGGVSSYTYAVVGGSLPAGLSLSPTGVISGTPTASVTTSFSVRVTDALNCSAVVPLSLTVVPAPVCGLSLTVTPGLCQSATNTYTLTGRAATVNVPASGTLTISSGAFSPAFVQTIPAGSSTGNFSFSGLVSNGNTFTVTASFSNTACAPVSQTYTAPASCSVAPPCSLTVSSRVSVCDPATNTYSSTITVGLTNPVAGVLTLTDGVLSQTVAITGSTTSAVGIFNGLISNGTLHQVSASLPNCGTSTATYTAPASCSVAPPCSATLAVTPGLCQSATNAYSATATLTVVNVTTPQTVTITIAGVSSQAITLQAGTNQVSFDVSNLPSDGLVKIATATFSGTVCASVSNTYTAPASCSVAPPCSVTLAVTPGECNTLTNAYSATAVLTAVNIDAPRSVTINVAGQTQVFSLTATGTNTVVYVATNLPSDGALKTATATFSGTTCANTSATFTAPMTCTSCALMAIPTAGLCQTATNSYSSTVVVVTGLTGAGGVLTVTDGTRSVTLAVAGGLSSFTGTAVFNGLVSDGTTHTVTATLPGCASTSTTYTAPASCSIAPVCSATLTVTPGLCQTATNTYSATSLLIVENVTVPQTVTLTVGGVSSTPVSLSAGRNEISLTTIGLQSDGLTKVATATFSGTACASVSATFTAPMTCTSCTLMATPTAGLCQTATNTFSSTVVVVTGSTGTGGTMTISDGSQSFTLAVAGGLNSYTGTAVFTNLPSDGSTRTVTATLPGCASTSATYTAPQSCTATPTFDLQKRVSSAKVQLGDVVSYTLILTNTSTVAATNVVVSDTATAGVVVIPGSATASIGTFTQTLNGGDWAVPSLPAGTTATLVYSVSMTAEGVAFNTAFIPGKDNDTQVCTTIPYKVCKGQPFAFELSAPAGYSRYQWYLTAPGAATATLVSDSSLNSFTATLPGEYRVVINEGVVGQCPQTGCCPVVIEETEVPLYTVLTQNPTCVGSNPQANGQLQITGFTDVRRYQFQLSSGTSFDAATATVAASIPANGIIASNLAVGNYTVRVIDRQTGCFRDVTVALTANCACPEEICVPVTIKKTKSQGKVVTP</sequence>
<organism evidence="7 8">
    <name type="scientific">Rudanella paleaurantiibacter</name>
    <dbReference type="NCBI Taxonomy" id="2614655"/>
    <lineage>
        <taxon>Bacteria</taxon>
        <taxon>Pseudomonadati</taxon>
        <taxon>Bacteroidota</taxon>
        <taxon>Cytophagia</taxon>
        <taxon>Cytophagales</taxon>
        <taxon>Cytophagaceae</taxon>
        <taxon>Rudanella</taxon>
    </lineage>
</organism>
<feature type="domain" description="DUF11" evidence="5">
    <location>
        <begin position="1672"/>
        <end position="1776"/>
    </location>
</feature>
<evidence type="ECO:0000259" key="6">
    <source>
        <dbReference type="Pfam" id="PF17210"/>
    </source>
</evidence>
<dbReference type="SUPFAM" id="SSF117074">
    <property type="entry name" value="Hypothetical protein PA1324"/>
    <property type="match status" value="1"/>
</dbReference>
<dbReference type="Pfam" id="PF01345">
    <property type="entry name" value="DUF11"/>
    <property type="match status" value="1"/>
</dbReference>
<evidence type="ECO:0000256" key="1">
    <source>
        <dbReference type="ARBA" id="ARBA00004613"/>
    </source>
</evidence>
<evidence type="ECO:0000256" key="3">
    <source>
        <dbReference type="ARBA" id="ARBA00022729"/>
    </source>
</evidence>
<dbReference type="Proteomes" id="UP000488299">
    <property type="component" value="Unassembled WGS sequence"/>
</dbReference>
<dbReference type="EMBL" id="WELI01000003">
    <property type="protein sequence ID" value="KAB7731296.1"/>
    <property type="molecule type" value="Genomic_DNA"/>
</dbReference>
<dbReference type="RefSeq" id="WP_152124273.1">
    <property type="nucleotide sequence ID" value="NZ_WELI01000003.1"/>
</dbReference>
<evidence type="ECO:0000259" key="5">
    <source>
        <dbReference type="Pfam" id="PF01345"/>
    </source>
</evidence>
<evidence type="ECO:0000313" key="8">
    <source>
        <dbReference type="Proteomes" id="UP000488299"/>
    </source>
</evidence>
<comment type="caution">
    <text evidence="7">The sequence shown here is derived from an EMBL/GenBank/DDBJ whole genome shotgun (WGS) entry which is preliminary data.</text>
</comment>
<feature type="chain" id="PRO_5029570565" evidence="4">
    <location>
        <begin position="33"/>
        <end position="1979"/>
    </location>
</feature>
<reference evidence="7 8" key="1">
    <citation type="submission" date="2019-10" db="EMBL/GenBank/DDBJ databases">
        <title>Rudanella paleaurantiibacter sp. nov., isolated from sludge.</title>
        <authorList>
            <person name="Xu S.Q."/>
        </authorList>
    </citation>
    <scope>NUCLEOTIDE SEQUENCE [LARGE SCALE GENOMIC DNA]</scope>
    <source>
        <strain evidence="7 8">HX-22-17</strain>
    </source>
</reference>
<dbReference type="GO" id="GO:0005509">
    <property type="term" value="F:calcium ion binding"/>
    <property type="evidence" value="ECO:0007669"/>
    <property type="project" value="InterPro"/>
</dbReference>
<dbReference type="Gene3D" id="2.60.40.10">
    <property type="entry name" value="Immunoglobulins"/>
    <property type="match status" value="3"/>
</dbReference>
<evidence type="ECO:0000256" key="4">
    <source>
        <dbReference type="SAM" id="SignalP"/>
    </source>
</evidence>
<dbReference type="GO" id="GO:0005576">
    <property type="term" value="C:extracellular region"/>
    <property type="evidence" value="ECO:0007669"/>
    <property type="project" value="UniProtKB-SubCell"/>
</dbReference>
<keyword evidence="8" id="KW-1185">Reference proteome</keyword>
<keyword evidence="2" id="KW-0964">Secreted</keyword>
<proteinExistence type="predicted"/>
<dbReference type="InterPro" id="IPR047589">
    <property type="entry name" value="DUF11_rpt"/>
</dbReference>
<dbReference type="Pfam" id="PF17210">
    <property type="entry name" value="SdrD_B"/>
    <property type="match status" value="1"/>
</dbReference>
<feature type="signal peptide" evidence="4">
    <location>
        <begin position="1"/>
        <end position="32"/>
    </location>
</feature>
<dbReference type="GO" id="GO:0016020">
    <property type="term" value="C:membrane"/>
    <property type="evidence" value="ECO:0007669"/>
    <property type="project" value="InterPro"/>
</dbReference>
<comment type="subcellular location">
    <subcellularLocation>
        <location evidence="1">Secreted</location>
    </subcellularLocation>
</comment>
<name>A0A7J5U0L7_9BACT</name>
<feature type="domain" description="SD-repeat containing protein B" evidence="6">
    <location>
        <begin position="656"/>
        <end position="724"/>
    </location>
</feature>
<evidence type="ECO:0000313" key="7">
    <source>
        <dbReference type="EMBL" id="KAB7731296.1"/>
    </source>
</evidence>
<dbReference type="SUPFAM" id="SSF49313">
    <property type="entry name" value="Cadherin-like"/>
    <property type="match status" value="1"/>
</dbReference>
<dbReference type="InterPro" id="IPR033764">
    <property type="entry name" value="Sdr_B"/>
</dbReference>
<keyword evidence="3 4" id="KW-0732">Signal</keyword>
<gene>
    <name evidence="7" type="ORF">F5984_10885</name>
</gene>
<dbReference type="InterPro" id="IPR015919">
    <property type="entry name" value="Cadherin-like_sf"/>
</dbReference>
<accession>A0A7J5U0L7</accession>
<dbReference type="NCBIfam" id="TIGR01451">
    <property type="entry name" value="B_ant_repeat"/>
    <property type="match status" value="1"/>
</dbReference>
<dbReference type="InterPro" id="IPR013783">
    <property type="entry name" value="Ig-like_fold"/>
</dbReference>
<dbReference type="InterPro" id="IPR001434">
    <property type="entry name" value="OmcB-like_DUF11"/>
</dbReference>